<gene>
    <name evidence="1" type="ORF">SLAV_34875</name>
</gene>
<dbReference type="NCBIfam" id="TIGR02243">
    <property type="entry name" value="putative baseplate assembly protein"/>
    <property type="match status" value="1"/>
</dbReference>
<evidence type="ECO:0000313" key="2">
    <source>
        <dbReference type="Proteomes" id="UP000231791"/>
    </source>
</evidence>
<organism evidence="1 2">
    <name type="scientific">Streptomyces lavendulae subsp. lavendulae</name>
    <dbReference type="NCBI Taxonomy" id="58340"/>
    <lineage>
        <taxon>Bacteria</taxon>
        <taxon>Bacillati</taxon>
        <taxon>Actinomycetota</taxon>
        <taxon>Actinomycetes</taxon>
        <taxon>Kitasatosporales</taxon>
        <taxon>Streptomycetaceae</taxon>
        <taxon>Streptomyces</taxon>
    </lineage>
</organism>
<proteinExistence type="predicted"/>
<dbReference type="KEGG" id="slx:SLAV_34875"/>
<reference evidence="1 2" key="1">
    <citation type="submission" date="2017-11" db="EMBL/GenBank/DDBJ databases">
        <title>Complete genome sequence of Streptomyces lavendulae subsp. lavendulae CCM 3239 (formerly 'Streptomyces aureofaciens CCM 3239'), the producer of the angucycline-type antibiotic auricin.</title>
        <authorList>
            <person name="Busche T."/>
            <person name="Novakova R."/>
            <person name="Al'Dilaimi A."/>
            <person name="Homerova D."/>
            <person name="Feckova L."/>
            <person name="Rezuchova B."/>
            <person name="Mingyar E."/>
            <person name="Csolleiova D."/>
            <person name="Bekeova C."/>
            <person name="Winkler A."/>
            <person name="Sevcikova B."/>
            <person name="Kalinowski J."/>
            <person name="Kormanec J."/>
            <person name="Ruckert C."/>
        </authorList>
    </citation>
    <scope>NUCLEOTIDE SEQUENCE [LARGE SCALE GENOMIC DNA]</scope>
    <source>
        <strain evidence="1 2">CCM 3239</strain>
    </source>
</reference>
<name>A0A2K8PSZ3_STRLA</name>
<dbReference type="OrthoDB" id="9027184at2"/>
<dbReference type="EMBL" id="CP024985">
    <property type="protein sequence ID" value="ATZ28745.1"/>
    <property type="molecule type" value="Genomic_DNA"/>
</dbReference>
<evidence type="ECO:0000313" key="1">
    <source>
        <dbReference type="EMBL" id="ATZ28745.1"/>
    </source>
</evidence>
<protein>
    <submittedName>
        <fullName evidence="1">Baseplate J-like protein</fullName>
    </submittedName>
</protein>
<dbReference type="RefSeq" id="WP_030230020.1">
    <property type="nucleotide sequence ID" value="NZ_CP024985.1"/>
</dbReference>
<dbReference type="InterPro" id="IPR011749">
    <property type="entry name" value="CHP02243"/>
</dbReference>
<sequence length="947" mass="100464">MSGEHVLGVRERDARAAGLAGIESVTVDESRTRLAVAFFGPVPGELGPANFRVEGGGAARDLRVVSVEGYPGRGEDAEGEPPGRVLLRVDRPGDVSTYRLRVVRTDAAGRPGTEPPEGFDPFFASAGFTFGQDCPATVDCRPAPCPPGTFPEPVIDYLAKDYAGLRRLLLERLALTLPGWGERHAADMTVALVELLAYAGDQLSYEQDAVAAEAYLDTARLRTSVRRHVRLVDYPMHDGCAARAFVCLSSDARATLPAGTFRFRAGGQVFEPVRAQPVTVRPEHGRIGLWSWGEHEYSLPAGATSAALRDGEGEHRLSLRAGDVVVFEEVLGAATGLPADADRGHRQAVRLVAVRRRVDRLYGQRLLEVEWDAQDALAFPLRVRAVGGPRCVPLDVAVARGNTVLVEHGASRAWCGAGPERVTRPARPPEAEGCPCPPEYGCADADGPAALPAYPPTADRFEPRVPGDGASAPVTWSVPFPSPADVARAQARRLDGIPGRARERLLELLRSAEGGHRPDGADLAWLTTVFGAAALRRLPLATDPVAALRTLVARFDELLGRKLARLRELARRARAGYVLRAADEGWETGQGWGAAEGGALDPELPVFHGPAARALAPDPRAALPVVEVRADGGEDSAGPPWLPRRDLLDCGPADRCFVGELDDDGLLGLRFGDGRHGAAPAPGSVVELRYRLGNGTAGNVGAEAIDTVELCGVTGVTVRVRNPLPATGGTDPEPLAEVRRRAPGEAVRRLLRAVTEADYAALAAEVPGVQGAGARLRWTGSWYEACVAVDALGTDRAPDALLDGVRERLHRVRRIGHEVRVGPARQVPLRLALCVLAEPSAVAGHVREAVARVLGRGRTADGAPAFFHPDALTFGTPVRVSRIVAAVAAVPGVLSVSVTALERLFEPSPDALREGVLRLGPDEIARLDGDPARPGNGVLELRIGGGR</sequence>
<keyword evidence="2" id="KW-1185">Reference proteome</keyword>
<accession>A0A2K8PSZ3</accession>
<dbReference type="Proteomes" id="UP000231791">
    <property type="component" value="Chromosome"/>
</dbReference>
<dbReference type="AlphaFoldDB" id="A0A2K8PSZ3"/>
<dbReference type="GeneID" id="49387950"/>